<comment type="similarity">
    <text evidence="2">Belongs to the YejK family.</text>
</comment>
<name>A0A839HV34_9BURK</name>
<dbReference type="PANTHER" id="PTHR38772">
    <property type="match status" value="1"/>
</dbReference>
<sequence length="339" mass="37833">MTTIHAAVLHKLSKDAHKPATVQTRDAELELTPTVQSLVDQINDLYGNRASKGYGRFEDDELTYPTAPVLRDMFKDRKTSFVDGTKQLMKVLAGKAMQASASKGGYVLMVHGRSKTGDDWLLVAIINNVASTAVNEKTLEIEEAVHIDLENVRVAGRVNLSAWLSGDPHTRYVGFLKARGDVAEYFMYFLGCRLVVKDTEDTKRLVTGLKDFAHSEGLDQQATDEFLRRAHGYCIERSKAREPVSLEELTNFAWPAEPKKLQQALASDEIELSDGFVPDSGSLRKLLKFHGKTPFWTVALDRRALSKGHAEYIAERGELVLRNLPDALKAELQAEMNDD</sequence>
<gene>
    <name evidence="4" type="ORF">H4F90_09595</name>
</gene>
<dbReference type="RefSeq" id="WP_182663954.1">
    <property type="nucleotide sequence ID" value="NZ_JACIVI010000003.1"/>
</dbReference>
<keyword evidence="5" id="KW-1185">Reference proteome</keyword>
<reference evidence="4 5" key="1">
    <citation type="submission" date="2020-08" db="EMBL/GenBank/DDBJ databases">
        <title>Aquariorum lacteus gen. nov., sp. nov., a new member of the family Comamonadaceae, isolated from freshwater aquarium.</title>
        <authorList>
            <person name="Chun S.-J."/>
        </authorList>
    </citation>
    <scope>NUCLEOTIDE SEQUENCE [LARGE SCALE GENOMIC DNA]</scope>
    <source>
        <strain evidence="4 5">SJAQ100</strain>
    </source>
</reference>
<dbReference type="Proteomes" id="UP000586093">
    <property type="component" value="Unassembled WGS sequence"/>
</dbReference>
<comment type="caution">
    <text evidence="4">The sequence shown here is derived from an EMBL/GenBank/DDBJ whole genome shotgun (WGS) entry which is preliminary data.</text>
</comment>
<evidence type="ECO:0000256" key="1">
    <source>
        <dbReference type="ARBA" id="ARBA00004496"/>
    </source>
</evidence>
<evidence type="ECO:0000313" key="5">
    <source>
        <dbReference type="Proteomes" id="UP000586093"/>
    </source>
</evidence>
<comment type="subcellular location">
    <subcellularLocation>
        <location evidence="1">Cytoplasm</location>
    </subcellularLocation>
</comment>
<dbReference type="GO" id="GO:0005737">
    <property type="term" value="C:cytoplasm"/>
    <property type="evidence" value="ECO:0007669"/>
    <property type="project" value="UniProtKB-SubCell"/>
</dbReference>
<organism evidence="4 5">
    <name type="scientific">Aquariibacter albus</name>
    <dbReference type="NCBI Taxonomy" id="2759899"/>
    <lineage>
        <taxon>Bacteria</taxon>
        <taxon>Pseudomonadati</taxon>
        <taxon>Pseudomonadota</taxon>
        <taxon>Betaproteobacteria</taxon>
        <taxon>Burkholderiales</taxon>
        <taxon>Sphaerotilaceae</taxon>
        <taxon>Aquariibacter</taxon>
    </lineage>
</organism>
<evidence type="ECO:0000256" key="2">
    <source>
        <dbReference type="ARBA" id="ARBA00009035"/>
    </source>
</evidence>
<accession>A0A839HV34</accession>
<dbReference type="PANTHER" id="PTHR38772:SF1">
    <property type="entry name" value="NUCLEOID-ASSOCIATED PROTEIN YEJK"/>
    <property type="match status" value="1"/>
</dbReference>
<dbReference type="AlphaFoldDB" id="A0A839HV34"/>
<dbReference type="Pfam" id="PF04245">
    <property type="entry name" value="NA37"/>
    <property type="match status" value="1"/>
</dbReference>
<dbReference type="GO" id="GO:0009295">
    <property type="term" value="C:nucleoid"/>
    <property type="evidence" value="ECO:0007669"/>
    <property type="project" value="InterPro"/>
</dbReference>
<evidence type="ECO:0000256" key="3">
    <source>
        <dbReference type="ARBA" id="ARBA00022490"/>
    </source>
</evidence>
<evidence type="ECO:0000313" key="4">
    <source>
        <dbReference type="EMBL" id="MBB1162234.1"/>
    </source>
</evidence>
<dbReference type="InterPro" id="IPR007358">
    <property type="entry name" value="Nucleoid_associated_NdpA"/>
</dbReference>
<protein>
    <submittedName>
        <fullName evidence="4">Nucleoid-associated protein</fullName>
    </submittedName>
</protein>
<dbReference type="EMBL" id="JACIVI010000003">
    <property type="protein sequence ID" value="MBB1162234.1"/>
    <property type="molecule type" value="Genomic_DNA"/>
</dbReference>
<keyword evidence="3" id="KW-0963">Cytoplasm</keyword>
<proteinExistence type="inferred from homology"/>